<gene>
    <name evidence="7" type="primary">LOC113791745</name>
</gene>
<dbReference type="SUPFAM" id="SSF52540">
    <property type="entry name" value="P-loop containing nucleoside triphosphate hydrolases"/>
    <property type="match status" value="2"/>
</dbReference>
<keyword evidence="6" id="KW-1185">Reference proteome</keyword>
<evidence type="ECO:0000256" key="5">
    <source>
        <dbReference type="ARBA" id="ARBA00061477"/>
    </source>
</evidence>
<evidence type="ECO:0000256" key="1">
    <source>
        <dbReference type="ARBA" id="ARBA00004496"/>
    </source>
</evidence>
<evidence type="ECO:0000313" key="7">
    <source>
        <dbReference type="RefSeq" id="XP_027197359.1"/>
    </source>
</evidence>
<comment type="similarity">
    <text evidence="5">Belongs to the AAA ATPase family. AFG2 subfamily.</text>
</comment>
<keyword evidence="2" id="KW-0963">Cytoplasm</keyword>
<dbReference type="InterPro" id="IPR050168">
    <property type="entry name" value="AAA_ATPase_domain"/>
</dbReference>
<reference evidence="7" key="1">
    <citation type="submission" date="2025-08" db="UniProtKB">
        <authorList>
            <consortium name="RefSeq"/>
        </authorList>
    </citation>
    <scope>IDENTIFICATION</scope>
    <source>
        <strain evidence="7">Airmid</strain>
    </source>
</reference>
<dbReference type="Pfam" id="PF17862">
    <property type="entry name" value="AAA_lid_3"/>
    <property type="match status" value="1"/>
</dbReference>
<evidence type="ECO:0000256" key="3">
    <source>
        <dbReference type="ARBA" id="ARBA00022741"/>
    </source>
</evidence>
<dbReference type="Proteomes" id="UP000515146">
    <property type="component" value="Unplaced"/>
</dbReference>
<organism evidence="6 7">
    <name type="scientific">Dermatophagoides pteronyssinus</name>
    <name type="common">European house dust mite</name>
    <dbReference type="NCBI Taxonomy" id="6956"/>
    <lineage>
        <taxon>Eukaryota</taxon>
        <taxon>Metazoa</taxon>
        <taxon>Ecdysozoa</taxon>
        <taxon>Arthropoda</taxon>
        <taxon>Chelicerata</taxon>
        <taxon>Arachnida</taxon>
        <taxon>Acari</taxon>
        <taxon>Acariformes</taxon>
        <taxon>Sarcoptiformes</taxon>
        <taxon>Astigmata</taxon>
        <taxon>Psoroptidia</taxon>
        <taxon>Analgoidea</taxon>
        <taxon>Pyroglyphidae</taxon>
        <taxon>Dermatophagoidinae</taxon>
        <taxon>Dermatophagoides</taxon>
    </lineage>
</organism>
<dbReference type="OrthoDB" id="27435at2759"/>
<dbReference type="KEGG" id="dpte:113791745"/>
<comment type="subcellular location">
    <subcellularLocation>
        <location evidence="1">Cytoplasm</location>
    </subcellularLocation>
</comment>
<dbReference type="InParanoid" id="A0A6P6XZC3"/>
<dbReference type="FunFam" id="3.40.50.300:FF:000567">
    <property type="entry name" value="ATPase, AAA family protein"/>
    <property type="match status" value="1"/>
</dbReference>
<dbReference type="Pfam" id="PF00004">
    <property type="entry name" value="AAA"/>
    <property type="match status" value="2"/>
</dbReference>
<dbReference type="Gene3D" id="3.40.50.300">
    <property type="entry name" value="P-loop containing nucleotide triphosphate hydrolases"/>
    <property type="match status" value="2"/>
</dbReference>
<evidence type="ECO:0000256" key="4">
    <source>
        <dbReference type="ARBA" id="ARBA00022840"/>
    </source>
</evidence>
<dbReference type="GO" id="GO:0005737">
    <property type="term" value="C:cytoplasm"/>
    <property type="evidence" value="ECO:0007669"/>
    <property type="project" value="UniProtKB-SubCell"/>
</dbReference>
<dbReference type="GO" id="GO:0005524">
    <property type="term" value="F:ATP binding"/>
    <property type="evidence" value="ECO:0007669"/>
    <property type="project" value="UniProtKB-KW"/>
</dbReference>
<dbReference type="PROSITE" id="PS00674">
    <property type="entry name" value="AAA"/>
    <property type="match status" value="1"/>
</dbReference>
<dbReference type="AlphaFoldDB" id="A0A6P6XZC3"/>
<dbReference type="RefSeq" id="XP_027197359.1">
    <property type="nucleotide sequence ID" value="XM_027341558.1"/>
</dbReference>
<name>A0A6P6XZC3_DERPT</name>
<dbReference type="InterPro" id="IPR041569">
    <property type="entry name" value="AAA_lid_3"/>
</dbReference>
<dbReference type="InterPro" id="IPR003959">
    <property type="entry name" value="ATPase_AAA_core"/>
</dbReference>
<accession>A0A6P6XZC3</accession>
<dbReference type="InterPro" id="IPR003960">
    <property type="entry name" value="ATPase_AAA_CS"/>
</dbReference>
<dbReference type="PANTHER" id="PTHR23077:SF27">
    <property type="entry name" value="ATPASE FAMILY GENE 2 PROTEIN HOMOLOG A"/>
    <property type="match status" value="1"/>
</dbReference>
<evidence type="ECO:0000313" key="6">
    <source>
        <dbReference type="Proteomes" id="UP000515146"/>
    </source>
</evidence>
<dbReference type="Gene3D" id="1.10.8.60">
    <property type="match status" value="2"/>
</dbReference>
<dbReference type="SMART" id="SM00382">
    <property type="entry name" value="AAA"/>
    <property type="match status" value="2"/>
</dbReference>
<sequence>MATNSPNTSLNRSMQDNNNNVHSSGQKNRHSSASSFQIVKCNKCQIQISKNNLSKHEEMKERSCAYFIQSFYQLSDRTARLDDSFLKNRMFEYPFLIGDDILYTSSIEKLKADINVNDDDNVILLSTELMEHSQLNDGDLVNVIDLNNNVESSFFTVQSCQLLKNCLSIGFPKDYPLTNQKKGLSTKSIVLRINLKTIANTLKSLYVGTHREFTDPIVYLNICSNIKKQLMKKVIDQNQNVTSIIMNDIEYRLKIFAKNDEPEQKPQNTSLENDFHNLSISKRLSQTPEVHSAFLISEETKIIFAPLKFYELDSKFVAYNERFELLHSLLLRSIENDCSRQANILITGPSGTGKTLAMRTLMQKLYGKMNIIVLPSTVFLSKSFEYEKVNQILKHMSNLKPVLLFMDNLEDVLNEKNKLDKRLVSWLKVLFDDLPRNNHIIIVGATNQADLLDISLRQSGRFEIEIDFSIPSPLDRKVILNEILTNYQHELTTVQIERIAETAHGYTGGDLKSLCKNYFLKQNDEQSRIIRFDQFYRLMLQTKPSTMREITLEMPNVCWSDIGGLNKLKQLLEECVVWPIKHPDAFLRLGIDPPKGILMYGPPGCCKTMIGKALAYESGLNFFSIKGPELFNKWVGESERAVREIFRKARAASPSILFFDEIDALATERGQTQSAVGDRVLAQLLTEIDGIEKLGQVIIIAATNRPDIVDKALLRPGRLDSIVYVALPDMETRKEIFKIRLSKMPLNETIGFHNLIETLSIKSDGYSGAEIQAVCQRAALLALANDKNAQTIQVDHFLHSFNMIRPQTSMETIEFYEKFAAKFNVM</sequence>
<keyword evidence="3" id="KW-0547">Nucleotide-binding</keyword>
<dbReference type="InterPro" id="IPR003593">
    <property type="entry name" value="AAA+_ATPase"/>
</dbReference>
<evidence type="ECO:0000256" key="2">
    <source>
        <dbReference type="ARBA" id="ARBA00022490"/>
    </source>
</evidence>
<dbReference type="InterPro" id="IPR027417">
    <property type="entry name" value="P-loop_NTPase"/>
</dbReference>
<dbReference type="PANTHER" id="PTHR23077">
    <property type="entry name" value="AAA-FAMILY ATPASE"/>
    <property type="match status" value="1"/>
</dbReference>
<keyword evidence="4" id="KW-0067">ATP-binding</keyword>
<protein>
    <submittedName>
        <fullName evidence="7">Calmodulin-interacting protein 111-like isoform X1</fullName>
    </submittedName>
</protein>
<dbReference type="GO" id="GO:0016887">
    <property type="term" value="F:ATP hydrolysis activity"/>
    <property type="evidence" value="ECO:0007669"/>
    <property type="project" value="InterPro"/>
</dbReference>
<proteinExistence type="inferred from homology"/>
<dbReference type="CDD" id="cd19511">
    <property type="entry name" value="RecA-like_CDC48_r2-like"/>
    <property type="match status" value="1"/>
</dbReference>
<dbReference type="OMA" id="SHRTNCI"/>